<dbReference type="OrthoDB" id="10394730at2759"/>
<sequence length="164" mass="18558">MGIFSVILRITTVIAVVAIDGGSEYCGGKNYALQPVKYYYSEEHQLCYGFRDGCQSMNISTIYDDLQTCMDHNFTPGTVKFVELTCALRALGVVVDENDAPLLTALCFNNPGGKFCPPRTFCHQSMRYNYSFCCARGLPHNSLFVQLYARNETADKFMADYYYY</sequence>
<feature type="chain" id="PRO_5002076993" description="BPTI/Kunitz inhibitor domain-containing protein" evidence="1">
    <location>
        <begin position="19"/>
        <end position="164"/>
    </location>
</feature>
<accession>A0A0B2V930</accession>
<proteinExistence type="predicted"/>
<evidence type="ECO:0008006" key="4">
    <source>
        <dbReference type="Google" id="ProtNLM"/>
    </source>
</evidence>
<name>A0A0B2V930_TOXCA</name>
<evidence type="ECO:0000313" key="3">
    <source>
        <dbReference type="Proteomes" id="UP000031036"/>
    </source>
</evidence>
<protein>
    <recommendedName>
        <fullName evidence="4">BPTI/Kunitz inhibitor domain-containing protein</fullName>
    </recommendedName>
</protein>
<evidence type="ECO:0000313" key="2">
    <source>
        <dbReference type="EMBL" id="KHN78038.1"/>
    </source>
</evidence>
<dbReference type="AlphaFoldDB" id="A0A0B2V930"/>
<reference evidence="2 3" key="1">
    <citation type="submission" date="2014-11" db="EMBL/GenBank/DDBJ databases">
        <title>Genetic blueprint of the zoonotic pathogen Toxocara canis.</title>
        <authorList>
            <person name="Zhu X.-Q."/>
            <person name="Korhonen P.K."/>
            <person name="Cai H."/>
            <person name="Young N.D."/>
            <person name="Nejsum P."/>
            <person name="von Samson-Himmelstjerna G."/>
            <person name="Boag P.R."/>
            <person name="Tan P."/>
            <person name="Li Q."/>
            <person name="Min J."/>
            <person name="Yang Y."/>
            <person name="Wang X."/>
            <person name="Fang X."/>
            <person name="Hall R.S."/>
            <person name="Hofmann A."/>
            <person name="Sternberg P.W."/>
            <person name="Jex A.R."/>
            <person name="Gasser R.B."/>
        </authorList>
    </citation>
    <scope>NUCLEOTIDE SEQUENCE [LARGE SCALE GENOMIC DNA]</scope>
    <source>
        <strain evidence="2">PN_DK_2014</strain>
    </source>
</reference>
<gene>
    <name evidence="2" type="ORF">Tcan_09632</name>
</gene>
<feature type="signal peptide" evidence="1">
    <location>
        <begin position="1"/>
        <end position="18"/>
    </location>
</feature>
<keyword evidence="3" id="KW-1185">Reference proteome</keyword>
<dbReference type="Proteomes" id="UP000031036">
    <property type="component" value="Unassembled WGS sequence"/>
</dbReference>
<keyword evidence="1" id="KW-0732">Signal</keyword>
<comment type="caution">
    <text evidence="2">The sequence shown here is derived from an EMBL/GenBank/DDBJ whole genome shotgun (WGS) entry which is preliminary data.</text>
</comment>
<evidence type="ECO:0000256" key="1">
    <source>
        <dbReference type="SAM" id="SignalP"/>
    </source>
</evidence>
<organism evidence="2 3">
    <name type="scientific">Toxocara canis</name>
    <name type="common">Canine roundworm</name>
    <dbReference type="NCBI Taxonomy" id="6265"/>
    <lineage>
        <taxon>Eukaryota</taxon>
        <taxon>Metazoa</taxon>
        <taxon>Ecdysozoa</taxon>
        <taxon>Nematoda</taxon>
        <taxon>Chromadorea</taxon>
        <taxon>Rhabditida</taxon>
        <taxon>Spirurina</taxon>
        <taxon>Ascaridomorpha</taxon>
        <taxon>Ascaridoidea</taxon>
        <taxon>Toxocaridae</taxon>
        <taxon>Toxocara</taxon>
    </lineage>
</organism>
<dbReference type="EMBL" id="JPKZ01002199">
    <property type="protein sequence ID" value="KHN78038.1"/>
    <property type="molecule type" value="Genomic_DNA"/>
</dbReference>